<keyword evidence="4" id="KW-0597">Phosphoprotein</keyword>
<evidence type="ECO:0000256" key="10">
    <source>
        <dbReference type="SAM" id="MobiDB-lite"/>
    </source>
</evidence>
<keyword evidence="12" id="KW-1185">Reference proteome</keyword>
<dbReference type="Gene3D" id="1.10.150.220">
    <property type="entry name" value="CPI-17"/>
    <property type="match status" value="1"/>
</dbReference>
<evidence type="ECO:0000256" key="7">
    <source>
        <dbReference type="ARBA" id="ARBA00072687"/>
    </source>
</evidence>
<keyword evidence="5" id="KW-0650">Protein phosphatase inhibitor</keyword>
<reference evidence="11 12" key="1">
    <citation type="journal article" date="2019" name="Mol. Ecol. Resour.">
        <title>Chromosome-level genome assembly of Triplophysa tibetana, a fish adapted to the harsh high-altitude environment of the Tibetan Plateau.</title>
        <authorList>
            <person name="Yang X."/>
            <person name="Liu H."/>
            <person name="Ma Z."/>
            <person name="Zou Y."/>
            <person name="Zou M."/>
            <person name="Mao Y."/>
            <person name="Li X."/>
            <person name="Wang H."/>
            <person name="Chen T."/>
            <person name="Wang W."/>
            <person name="Yang R."/>
        </authorList>
    </citation>
    <scope>NUCLEOTIDE SEQUENCE [LARGE SCALE GENOMIC DNA]</scope>
    <source>
        <strain evidence="11">TTIB1903HZAU</strain>
        <tissue evidence="11">Muscle</tissue>
    </source>
</reference>
<feature type="region of interest" description="Disordered" evidence="10">
    <location>
        <begin position="139"/>
        <end position="161"/>
    </location>
</feature>
<feature type="compositionally biased region" description="Basic residues" evidence="10">
    <location>
        <begin position="139"/>
        <end position="148"/>
    </location>
</feature>
<keyword evidence="3" id="KW-0963">Cytoplasm</keyword>
<dbReference type="Proteomes" id="UP000324632">
    <property type="component" value="Chromosome 9"/>
</dbReference>
<evidence type="ECO:0000256" key="1">
    <source>
        <dbReference type="ARBA" id="ARBA00004496"/>
    </source>
</evidence>
<evidence type="ECO:0000256" key="9">
    <source>
        <dbReference type="ARBA" id="ARBA00082520"/>
    </source>
</evidence>
<feature type="compositionally biased region" description="Basic and acidic residues" evidence="10">
    <location>
        <begin position="1"/>
        <end position="12"/>
    </location>
</feature>
<comment type="subcellular location">
    <subcellularLocation>
        <location evidence="1">Cytoplasm</location>
    </subcellularLocation>
</comment>
<comment type="caution">
    <text evidence="11">The sequence shown here is derived from an EMBL/GenBank/DDBJ whole genome shotgun (WGS) entry which is preliminary data.</text>
</comment>
<gene>
    <name evidence="11" type="ORF">E1301_Tti017357</name>
</gene>
<evidence type="ECO:0000256" key="2">
    <source>
        <dbReference type="ARBA" id="ARBA00005483"/>
    </source>
</evidence>
<comment type="function">
    <text evidence="6">Inhibitor of PPP1CA. Has over 1000-fold higher inhibitory activity when phosphorylated, creating a molecular switch for regulating the phosphorylation status of PPP1CA substrates and smooth muscle contraction.</text>
</comment>
<dbReference type="GO" id="GO:0004865">
    <property type="term" value="F:protein serine/threonine phosphatase inhibitor activity"/>
    <property type="evidence" value="ECO:0007669"/>
    <property type="project" value="TreeGrafter"/>
</dbReference>
<evidence type="ECO:0000313" key="12">
    <source>
        <dbReference type="Proteomes" id="UP000324632"/>
    </source>
</evidence>
<proteinExistence type="inferred from homology"/>
<dbReference type="PANTHER" id="PTHR16188:SF4">
    <property type="entry name" value="PROTEIN PHOSPHATASE 1 REGULATORY SUBUNIT 14A"/>
    <property type="match status" value="1"/>
</dbReference>
<dbReference type="PANTHER" id="PTHR16188">
    <property type="entry name" value="PROTEIN PHOSPHATASE 1 INHIBITOR POTENTIATED BY PROTEIN KINASE C"/>
    <property type="match status" value="1"/>
</dbReference>
<dbReference type="InterPro" id="IPR036658">
    <property type="entry name" value="CPI-17_sf"/>
</dbReference>
<evidence type="ECO:0000256" key="6">
    <source>
        <dbReference type="ARBA" id="ARBA00056140"/>
    </source>
</evidence>
<dbReference type="OrthoDB" id="8193882at2759"/>
<organism evidence="11 12">
    <name type="scientific">Triplophysa tibetana</name>
    <dbReference type="NCBI Taxonomy" id="1572043"/>
    <lineage>
        <taxon>Eukaryota</taxon>
        <taxon>Metazoa</taxon>
        <taxon>Chordata</taxon>
        <taxon>Craniata</taxon>
        <taxon>Vertebrata</taxon>
        <taxon>Euteleostomi</taxon>
        <taxon>Actinopterygii</taxon>
        <taxon>Neopterygii</taxon>
        <taxon>Teleostei</taxon>
        <taxon>Ostariophysi</taxon>
        <taxon>Cypriniformes</taxon>
        <taxon>Nemacheilidae</taxon>
        <taxon>Triplophysa</taxon>
    </lineage>
</organism>
<dbReference type="GO" id="GO:0005737">
    <property type="term" value="C:cytoplasm"/>
    <property type="evidence" value="ECO:0007669"/>
    <property type="project" value="UniProtKB-SubCell"/>
</dbReference>
<dbReference type="FunFam" id="1.10.150.220:FF:000002">
    <property type="entry name" value="protein phosphatase 1 regulatory subunit 14A"/>
    <property type="match status" value="1"/>
</dbReference>
<evidence type="ECO:0000256" key="8">
    <source>
        <dbReference type="ARBA" id="ARBA00077289"/>
    </source>
</evidence>
<name>A0A5A9P5I1_9TELE</name>
<comment type="similarity">
    <text evidence="2">Belongs to the PP1 inhibitor family.</text>
</comment>
<sequence>MAEETHASHSPDLEEIQDFNSPGLGTARDHGLHLQKRQARVTVKYNRKQLQKRLDVEKWIDEALEELYEGKDMPEEVNIDELLELPSDETRTQKLQELLQACTSNTEGFISELLQKLQGLHKQDELQNEGVEHPCLHTYPHHHGNIHHHRDDHQHRSHQTL</sequence>
<accession>A0A5A9P5I1</accession>
<dbReference type="AlphaFoldDB" id="A0A5A9P5I1"/>
<dbReference type="EMBL" id="SOYY01000009">
    <property type="protein sequence ID" value="KAA0717208.1"/>
    <property type="molecule type" value="Genomic_DNA"/>
</dbReference>
<dbReference type="SUPFAM" id="SSF81790">
    <property type="entry name" value="Myosin phosphatase inhibitor 17kDa protein, CPI-17"/>
    <property type="match status" value="1"/>
</dbReference>
<protein>
    <recommendedName>
        <fullName evidence="7">Protein phosphatase 1 regulatory subunit 14A</fullName>
    </recommendedName>
    <alternativeName>
        <fullName evidence="9">17 kDa PKC-potentiated inhibitory protein of PP1</fullName>
    </alternativeName>
    <alternativeName>
        <fullName evidence="8">Protein kinase C-potentiated inhibitor protein of 17 kDa</fullName>
    </alternativeName>
</protein>
<evidence type="ECO:0000256" key="5">
    <source>
        <dbReference type="ARBA" id="ARBA00023272"/>
    </source>
</evidence>
<evidence type="ECO:0000256" key="4">
    <source>
        <dbReference type="ARBA" id="ARBA00022553"/>
    </source>
</evidence>
<dbReference type="Pfam" id="PF05361">
    <property type="entry name" value="PP1_inhibitor"/>
    <property type="match status" value="1"/>
</dbReference>
<evidence type="ECO:0000313" key="11">
    <source>
        <dbReference type="EMBL" id="KAA0717208.1"/>
    </source>
</evidence>
<dbReference type="InterPro" id="IPR008025">
    <property type="entry name" value="CPI-17"/>
</dbReference>
<evidence type="ECO:0000256" key="3">
    <source>
        <dbReference type="ARBA" id="ARBA00022490"/>
    </source>
</evidence>
<feature type="region of interest" description="Disordered" evidence="10">
    <location>
        <begin position="1"/>
        <end position="35"/>
    </location>
</feature>